<proteinExistence type="predicted"/>
<organism evidence="1">
    <name type="scientific">Arundo donax</name>
    <name type="common">Giant reed</name>
    <name type="synonym">Donax arundinaceus</name>
    <dbReference type="NCBI Taxonomy" id="35708"/>
    <lineage>
        <taxon>Eukaryota</taxon>
        <taxon>Viridiplantae</taxon>
        <taxon>Streptophyta</taxon>
        <taxon>Embryophyta</taxon>
        <taxon>Tracheophyta</taxon>
        <taxon>Spermatophyta</taxon>
        <taxon>Magnoliopsida</taxon>
        <taxon>Liliopsida</taxon>
        <taxon>Poales</taxon>
        <taxon>Poaceae</taxon>
        <taxon>PACMAD clade</taxon>
        <taxon>Arundinoideae</taxon>
        <taxon>Arundineae</taxon>
        <taxon>Arundo</taxon>
    </lineage>
</organism>
<accession>A0A0A9GMI8</accession>
<reference evidence="1" key="1">
    <citation type="submission" date="2014-09" db="EMBL/GenBank/DDBJ databases">
        <authorList>
            <person name="Magalhaes I.L.F."/>
            <person name="Oliveira U."/>
            <person name="Santos F.R."/>
            <person name="Vidigal T.H.D.A."/>
            <person name="Brescovit A.D."/>
            <person name="Santos A.J."/>
        </authorList>
    </citation>
    <scope>NUCLEOTIDE SEQUENCE</scope>
    <source>
        <tissue evidence="1">Shoot tissue taken approximately 20 cm above the soil surface</tissue>
    </source>
</reference>
<evidence type="ECO:0000313" key="1">
    <source>
        <dbReference type="EMBL" id="JAE25682.1"/>
    </source>
</evidence>
<reference evidence="1" key="2">
    <citation type="journal article" date="2015" name="Data Brief">
        <title>Shoot transcriptome of the giant reed, Arundo donax.</title>
        <authorList>
            <person name="Barrero R.A."/>
            <person name="Guerrero F.D."/>
            <person name="Moolhuijzen P."/>
            <person name="Goolsby J.A."/>
            <person name="Tidwell J."/>
            <person name="Bellgard S.E."/>
            <person name="Bellgard M.I."/>
        </authorList>
    </citation>
    <scope>NUCLEOTIDE SEQUENCE</scope>
    <source>
        <tissue evidence="1">Shoot tissue taken approximately 20 cm above the soil surface</tissue>
    </source>
</reference>
<sequence length="74" mass="7850">MSLLTSAWYSNFSADGVSDESTAEALDSYRLPTRAPSISLRDTTLPAPVTLGAASTDSNRFWCRGTPDGPLLIG</sequence>
<name>A0A0A9GMI8_ARUDO</name>
<dbReference type="AlphaFoldDB" id="A0A0A9GMI8"/>
<dbReference type="EMBL" id="GBRH01172214">
    <property type="protein sequence ID" value="JAE25682.1"/>
    <property type="molecule type" value="Transcribed_RNA"/>
</dbReference>
<protein>
    <submittedName>
        <fullName evidence="1">Uncharacterized protein</fullName>
    </submittedName>
</protein>